<keyword evidence="6" id="KW-0216">Detoxification</keyword>
<comment type="similarity">
    <text evidence="6">Belongs to the UbiD family. YclC subfamily.</text>
</comment>
<dbReference type="EC" id="4.1.1.-" evidence="6"/>
<dbReference type="Pfam" id="PF20696">
    <property type="entry name" value="UbiD_C"/>
    <property type="match status" value="1"/>
</dbReference>
<sequence length="482" mass="53192">MPFDDLRSFLDALDEQGQLLKISEQVKAEPDIAAAANAAGRIGEGSPALWFDNVEGFDNARIAMNTIGSWQNHAISMGLPANTTTKHQVDEFIRRWDTFPIAPERRDNPPWAENSVEGEDVNLFDILPLFRLNDGDGGFYLDKASVVSRDPLDPDHFGKQNVGIYRMEVKGKRKLGLQPVPMHDIALHLYKAEERGDDLPVAITLGNDPIITLMGATPLKYDQSEYEMAGAIRQAPYPIATAPLTGLDVPWGSEVVIEGVIEGRKREIEGPFGEFTGHYSGGRNMTVVRIDKISYRTNPIFESLYLGMPWTEVDYLIGPATCVPLYQQLKAEFPEVQAVNAMYTHGLLAIISTKKRYGGFARAVGMRAMTTPHGLGYVKMVIMVDEDVDPFDLPQVMWALSSKVNAAGDLVQLPNMSVLELDPGSSPAGITDKLIIDATTPVAPDNRGHYSQPVKDLPETKEWISKLNELIAQQTGKKEKTS</sequence>
<comment type="cofactor">
    <cofactor evidence="6">
        <name>prenylated FMN</name>
        <dbReference type="ChEBI" id="CHEBI:87746"/>
    </cofactor>
    <text evidence="6">Binds 1 prenylated FMN per subunit.</text>
</comment>
<comment type="caution">
    <text evidence="10">The sequence shown here is derived from an EMBL/GenBank/DDBJ whole genome shotgun (WGS) entry which is preliminary data.</text>
</comment>
<comment type="subunit">
    <text evidence="5">Homohexamer.</text>
</comment>
<dbReference type="Proteomes" id="UP001589645">
    <property type="component" value="Unassembled WGS sequence"/>
</dbReference>
<dbReference type="PANTHER" id="PTHR30108">
    <property type="entry name" value="3-OCTAPRENYL-4-HYDROXYBENZOATE CARBOXY-LYASE-RELATED"/>
    <property type="match status" value="1"/>
</dbReference>
<keyword evidence="6" id="KW-0456">Lyase</keyword>
<keyword evidence="11" id="KW-1185">Reference proteome</keyword>
<dbReference type="Pfam" id="PF01977">
    <property type="entry name" value="UbiD"/>
    <property type="match status" value="1"/>
</dbReference>
<feature type="active site" description="Proton donor" evidence="6">
    <location>
        <position position="274"/>
    </location>
</feature>
<dbReference type="RefSeq" id="WP_390194857.1">
    <property type="nucleotide sequence ID" value="NZ_JBHMEP010000006.1"/>
</dbReference>
<dbReference type="InterPro" id="IPR049381">
    <property type="entry name" value="UbiD-like_C"/>
</dbReference>
<keyword evidence="6" id="KW-0058">Aromatic hydrocarbons catabolism</keyword>
<evidence type="ECO:0000313" key="11">
    <source>
        <dbReference type="Proteomes" id="UP001589645"/>
    </source>
</evidence>
<evidence type="ECO:0000256" key="2">
    <source>
        <dbReference type="ARBA" id="ARBA00002811"/>
    </source>
</evidence>
<dbReference type="Pfam" id="PF20695">
    <property type="entry name" value="UbiD_N"/>
    <property type="match status" value="1"/>
</dbReference>
<dbReference type="NCBIfam" id="TIGR00148">
    <property type="entry name" value="UbiD family decarboxylase"/>
    <property type="match status" value="1"/>
</dbReference>
<proteinExistence type="inferred from homology"/>
<dbReference type="PANTHER" id="PTHR30108:SF17">
    <property type="entry name" value="FERULIC ACID DECARBOXYLASE 1"/>
    <property type="match status" value="1"/>
</dbReference>
<feature type="binding site" evidence="6">
    <location>
        <position position="183"/>
    </location>
    <ligand>
        <name>Mn(2+)</name>
        <dbReference type="ChEBI" id="CHEBI:29035"/>
    </ligand>
</feature>
<comment type="function">
    <text evidence="6">Involved in the non-oxidative decarboxylation and detoxification of phenolic derivatives.</text>
</comment>
<feature type="domain" description="3-octaprenyl-4-hydroxybenzoate carboxy-lyase-like C-terminal" evidence="9">
    <location>
        <begin position="315"/>
        <end position="438"/>
    </location>
</feature>
<comment type="cofactor">
    <cofactor evidence="1">
        <name>a divalent metal cation</name>
        <dbReference type="ChEBI" id="CHEBI:60240"/>
    </cofactor>
</comment>
<dbReference type="InterPro" id="IPR049383">
    <property type="entry name" value="UbiD-like_N"/>
</dbReference>
<feature type="binding site" evidence="6">
    <location>
        <begin position="182"/>
        <end position="183"/>
    </location>
    <ligand>
        <name>prenylated FMN</name>
        <dbReference type="ChEBI" id="CHEBI:87746"/>
    </ligand>
</feature>
<comment type="pathway">
    <text evidence="4">Cofactor biosynthesis; ubiquinone biosynthesis.</text>
</comment>
<dbReference type="InterPro" id="IPR053417">
    <property type="entry name" value="PAD_UbiD-like"/>
</dbReference>
<dbReference type="InterPro" id="IPR032902">
    <property type="entry name" value="BsdC"/>
</dbReference>
<feature type="domain" description="3-octaprenyl-4-hydroxybenzoate carboxy-lyase-like Rift-related" evidence="7">
    <location>
        <begin position="107"/>
        <end position="309"/>
    </location>
</feature>
<comment type="function">
    <text evidence="2">Catalyzes the decarboxylation of 3-octaprenyl-4-hydroxy benzoate to 2-octaprenylphenol.</text>
</comment>
<keyword evidence="6" id="KW-0285">Flavoprotein</keyword>
<name>A0ABV5HQS0_9VIBR</name>
<organism evidence="10 11">
    <name type="scientific">Vibrio olivae</name>
    <dbReference type="NCBI Taxonomy" id="1243002"/>
    <lineage>
        <taxon>Bacteria</taxon>
        <taxon>Pseudomonadati</taxon>
        <taxon>Pseudomonadota</taxon>
        <taxon>Gammaproteobacteria</taxon>
        <taxon>Vibrionales</taxon>
        <taxon>Vibrionaceae</taxon>
        <taxon>Vibrio</taxon>
    </lineage>
</organism>
<gene>
    <name evidence="10" type="ORF">ACFFUV_16675</name>
</gene>
<evidence type="ECO:0000313" key="10">
    <source>
        <dbReference type="EMBL" id="MFB9136603.1"/>
    </source>
</evidence>
<evidence type="ECO:0000256" key="4">
    <source>
        <dbReference type="ARBA" id="ARBA00004749"/>
    </source>
</evidence>
<reference evidence="10 11" key="1">
    <citation type="submission" date="2024-09" db="EMBL/GenBank/DDBJ databases">
        <authorList>
            <person name="Sun Q."/>
            <person name="Mori K."/>
        </authorList>
    </citation>
    <scope>NUCLEOTIDE SEQUENCE [LARGE SCALE GENOMIC DNA]</scope>
    <source>
        <strain evidence="10 11">CECT 8064</strain>
    </source>
</reference>
<dbReference type="SUPFAM" id="SSF50475">
    <property type="entry name" value="FMN-binding split barrel"/>
    <property type="match status" value="1"/>
</dbReference>
<dbReference type="InterPro" id="IPR002830">
    <property type="entry name" value="UbiD"/>
</dbReference>
<dbReference type="EMBL" id="JBHMEP010000006">
    <property type="protein sequence ID" value="MFB9136603.1"/>
    <property type="molecule type" value="Genomic_DNA"/>
</dbReference>
<dbReference type="NCBIfam" id="NF041204">
    <property type="entry name" value="VdcC"/>
    <property type="match status" value="1"/>
</dbReference>
<keyword evidence="6" id="KW-0288">FMN</keyword>
<feature type="binding site" evidence="6">
    <location>
        <position position="225"/>
    </location>
    <ligand>
        <name>Mn(2+)</name>
        <dbReference type="ChEBI" id="CHEBI:29035"/>
    </ligand>
</feature>
<evidence type="ECO:0000256" key="5">
    <source>
        <dbReference type="ARBA" id="ARBA00011643"/>
    </source>
</evidence>
<protein>
    <recommendedName>
        <fullName evidence="6">Phenolic acid decarboxylase</fullName>
        <shortName evidence="6">PAD</shortName>
        <ecNumber evidence="6">4.1.1.-</ecNumber>
    </recommendedName>
</protein>
<evidence type="ECO:0000259" key="9">
    <source>
        <dbReference type="Pfam" id="PF20696"/>
    </source>
</evidence>
<evidence type="ECO:0000259" key="8">
    <source>
        <dbReference type="Pfam" id="PF20695"/>
    </source>
</evidence>
<feature type="binding site" evidence="6">
    <location>
        <begin position="161"/>
        <end position="166"/>
    </location>
    <ligand>
        <name>prenylated FMN</name>
        <dbReference type="ChEBI" id="CHEBI:87746"/>
    </ligand>
</feature>
<feature type="domain" description="3-octaprenyl-4-hydroxybenzoate carboxy-lyase-like N-terminal" evidence="8">
    <location>
        <begin position="10"/>
        <end position="90"/>
    </location>
</feature>
<dbReference type="SUPFAM" id="SSF143968">
    <property type="entry name" value="UbiD C-terminal domain-like"/>
    <property type="match status" value="1"/>
</dbReference>
<feature type="binding site" evidence="6">
    <location>
        <position position="161"/>
    </location>
    <ligand>
        <name>Mn(2+)</name>
        <dbReference type="ChEBI" id="CHEBI:29035"/>
    </ligand>
</feature>
<accession>A0ABV5HQS0</accession>
<dbReference type="InterPro" id="IPR048304">
    <property type="entry name" value="UbiD_Rift_dom"/>
</dbReference>
<keyword evidence="6" id="KW-0479">Metal-binding</keyword>
<comment type="cofactor">
    <cofactor evidence="6">
        <name>Mn(2+)</name>
        <dbReference type="ChEBI" id="CHEBI:29035"/>
    </cofactor>
</comment>
<dbReference type="HAMAP" id="MF_01985">
    <property type="entry name" value="UbiD_YclC"/>
    <property type="match status" value="1"/>
</dbReference>
<keyword evidence="6" id="KW-0210">Decarboxylase</keyword>
<evidence type="ECO:0000256" key="6">
    <source>
        <dbReference type="HAMAP-Rule" id="MF_01985"/>
    </source>
</evidence>
<evidence type="ECO:0000256" key="3">
    <source>
        <dbReference type="ARBA" id="ARBA00004202"/>
    </source>
</evidence>
<comment type="subcellular location">
    <subcellularLocation>
        <location evidence="3">Cell membrane</location>
        <topology evidence="3">Peripheral membrane protein</topology>
    </subcellularLocation>
</comment>
<evidence type="ECO:0000256" key="1">
    <source>
        <dbReference type="ARBA" id="ARBA00001968"/>
    </source>
</evidence>
<keyword evidence="6" id="KW-0464">Manganese</keyword>
<dbReference type="Gene3D" id="3.40.1670.10">
    <property type="entry name" value="UbiD C-terminal domain-like"/>
    <property type="match status" value="1"/>
</dbReference>
<evidence type="ECO:0000259" key="7">
    <source>
        <dbReference type="Pfam" id="PF01977"/>
    </source>
</evidence>